<proteinExistence type="predicted"/>
<organism evidence="6 7">
    <name type="scientific">Drosophila hydei</name>
    <name type="common">Fruit fly</name>
    <dbReference type="NCBI Taxonomy" id="7224"/>
    <lineage>
        <taxon>Eukaryota</taxon>
        <taxon>Metazoa</taxon>
        <taxon>Ecdysozoa</taxon>
        <taxon>Arthropoda</taxon>
        <taxon>Hexapoda</taxon>
        <taxon>Insecta</taxon>
        <taxon>Pterygota</taxon>
        <taxon>Neoptera</taxon>
        <taxon>Endopterygota</taxon>
        <taxon>Diptera</taxon>
        <taxon>Brachycera</taxon>
        <taxon>Muscomorpha</taxon>
        <taxon>Ephydroidea</taxon>
        <taxon>Drosophilidae</taxon>
        <taxon>Drosophila</taxon>
    </lineage>
</organism>
<dbReference type="Pfam" id="PF22528">
    <property type="entry name" value="PRMT_C"/>
    <property type="match status" value="1"/>
</dbReference>
<keyword evidence="6" id="KW-1185">Reference proteome</keyword>
<evidence type="ECO:0000256" key="1">
    <source>
        <dbReference type="ARBA" id="ARBA00022603"/>
    </source>
</evidence>
<dbReference type="GeneID" id="111602779"/>
<evidence type="ECO:0000256" key="2">
    <source>
        <dbReference type="ARBA" id="ARBA00022679"/>
    </source>
</evidence>
<keyword evidence="1 4" id="KW-0489">Methyltransferase</keyword>
<name>A0A6J1M6S2_DROHY</name>
<accession>A0A6J1M6S2</accession>
<dbReference type="OrthoDB" id="7880418at2759"/>
<evidence type="ECO:0000259" key="5">
    <source>
        <dbReference type="Pfam" id="PF22528"/>
    </source>
</evidence>
<protein>
    <submittedName>
        <fullName evidence="7">Protein arginine N-methyltransferase 1</fullName>
    </submittedName>
</protein>
<dbReference type="Gene3D" id="2.70.160.11">
    <property type="entry name" value="Hnrnp arginine n-methyltransferase1"/>
    <property type="match status" value="1"/>
</dbReference>
<evidence type="ECO:0000256" key="3">
    <source>
        <dbReference type="ARBA" id="ARBA00022691"/>
    </source>
</evidence>
<dbReference type="CTD" id="41698"/>
<dbReference type="Proteomes" id="UP000504633">
    <property type="component" value="Unplaced"/>
</dbReference>
<evidence type="ECO:0000256" key="4">
    <source>
        <dbReference type="PROSITE-ProRule" id="PRU01015"/>
    </source>
</evidence>
<dbReference type="RefSeq" id="XP_023175813.2">
    <property type="nucleotide sequence ID" value="XM_023320045.2"/>
</dbReference>
<dbReference type="GO" id="GO:0035242">
    <property type="term" value="F:protein-arginine omega-N asymmetric methyltransferase activity"/>
    <property type="evidence" value="ECO:0007669"/>
    <property type="project" value="TreeGrafter"/>
</dbReference>
<dbReference type="KEGG" id="dhe:111602779"/>
<reference evidence="7" key="1">
    <citation type="submission" date="2025-08" db="UniProtKB">
        <authorList>
            <consortium name="RefSeq"/>
        </authorList>
    </citation>
    <scope>IDENTIFICATION</scope>
    <source>
        <strain evidence="7">15085-1641.00</strain>
        <tissue evidence="7">Whole body</tissue>
    </source>
</reference>
<dbReference type="GO" id="GO:0042054">
    <property type="term" value="F:histone methyltransferase activity"/>
    <property type="evidence" value="ECO:0007669"/>
    <property type="project" value="TreeGrafter"/>
</dbReference>
<dbReference type="AlphaFoldDB" id="A0A6J1M6S2"/>
<sequence length="289" mass="32491">MEDSWNMSELMLSDVLVSNVYNQFFHQNQNLFKDKIVLDVGCRSGLLSILAVEAGAVKVFAIGNMRSAKCIAKVLGNGERAEIFEPLNGCITQIILPCGLRKVDIIVSEWMGHALFADSLFCQVLYARDKWLIKNGFIFPSVANLYIQGISLNRELLVDKNVLIMEDYVNRQSLITEKCLLKSIDLTSIKDDIEFQKADFKMKALRNGTMSACLLYFDICATNGKGQLQKLFSIGPEAPKTYMMQTILFLKEDALVVAEQQILFGRLSMILGYFAPRGVEFSLGIWLAK</sequence>
<dbReference type="CDD" id="cd02440">
    <property type="entry name" value="AdoMet_MTases"/>
    <property type="match status" value="1"/>
</dbReference>
<dbReference type="Gene3D" id="3.40.50.150">
    <property type="entry name" value="Vaccinia Virus protein VP39"/>
    <property type="match status" value="1"/>
</dbReference>
<evidence type="ECO:0000313" key="7">
    <source>
        <dbReference type="RefSeq" id="XP_023175813.2"/>
    </source>
</evidence>
<dbReference type="SUPFAM" id="SSF53335">
    <property type="entry name" value="S-adenosyl-L-methionine-dependent methyltransferases"/>
    <property type="match status" value="1"/>
</dbReference>
<dbReference type="GO" id="GO:0005634">
    <property type="term" value="C:nucleus"/>
    <property type="evidence" value="ECO:0007669"/>
    <property type="project" value="TreeGrafter"/>
</dbReference>
<evidence type="ECO:0000313" key="6">
    <source>
        <dbReference type="Proteomes" id="UP000504633"/>
    </source>
</evidence>
<keyword evidence="2 4" id="KW-0808">Transferase</keyword>
<dbReference type="PANTHER" id="PTHR11006">
    <property type="entry name" value="PROTEIN ARGININE N-METHYLTRANSFERASE"/>
    <property type="match status" value="1"/>
</dbReference>
<dbReference type="InterPro" id="IPR029063">
    <property type="entry name" value="SAM-dependent_MTases_sf"/>
</dbReference>
<keyword evidence="3 4" id="KW-0949">S-adenosyl-L-methionine</keyword>
<dbReference type="GO" id="GO:0032259">
    <property type="term" value="P:methylation"/>
    <property type="evidence" value="ECO:0007669"/>
    <property type="project" value="UniProtKB-KW"/>
</dbReference>
<gene>
    <name evidence="7" type="primary">LOC111602779</name>
</gene>
<dbReference type="PROSITE" id="PS51678">
    <property type="entry name" value="SAM_MT_PRMT"/>
    <property type="match status" value="1"/>
</dbReference>
<dbReference type="PANTHER" id="PTHR11006:SF124">
    <property type="entry name" value="ARGININE METHYLTRANSFERASE 1-RELATED"/>
    <property type="match status" value="1"/>
</dbReference>
<dbReference type="InterPro" id="IPR055135">
    <property type="entry name" value="PRMT_dom"/>
</dbReference>
<dbReference type="InterPro" id="IPR025799">
    <property type="entry name" value="Arg_MeTrfase"/>
</dbReference>
<feature type="domain" description="Protein arginine N-methyltransferase" evidence="5">
    <location>
        <begin position="164"/>
        <end position="269"/>
    </location>
</feature>
<dbReference type="GO" id="GO:0035241">
    <property type="term" value="F:protein-arginine omega-N monomethyltransferase activity"/>
    <property type="evidence" value="ECO:0007669"/>
    <property type="project" value="TreeGrafter"/>
</dbReference>
<dbReference type="OMA" id="RAYEWVF"/>